<protein>
    <recommendedName>
        <fullName evidence="5">3-hydroxyacyl-CoA dehydrogenase type-2</fullName>
    </recommendedName>
</protein>
<dbReference type="SUPFAM" id="SSF51735">
    <property type="entry name" value="NAD(P)-binding Rossmann-fold domains"/>
    <property type="match status" value="1"/>
</dbReference>
<evidence type="ECO:0000313" key="4">
    <source>
        <dbReference type="Proteomes" id="UP000027222"/>
    </source>
</evidence>
<dbReference type="Gene3D" id="3.40.50.720">
    <property type="entry name" value="NAD(P)-binding Rossmann-like Domain"/>
    <property type="match status" value="2"/>
</dbReference>
<evidence type="ECO:0000256" key="2">
    <source>
        <dbReference type="ARBA" id="ARBA00023002"/>
    </source>
</evidence>
<dbReference type="InterPro" id="IPR002347">
    <property type="entry name" value="SDR_fam"/>
</dbReference>
<gene>
    <name evidence="3" type="ORF">GALMADRAFT_254482</name>
</gene>
<proteinExistence type="predicted"/>
<dbReference type="Proteomes" id="UP000027222">
    <property type="component" value="Unassembled WGS sequence"/>
</dbReference>
<name>A0A067SLH1_GALM3</name>
<keyword evidence="2" id="KW-0560">Oxidoreductase</keyword>
<dbReference type="InterPro" id="IPR020904">
    <property type="entry name" value="Sc_DH/Rdtase_CS"/>
</dbReference>
<dbReference type="PROSITE" id="PS00061">
    <property type="entry name" value="ADH_SHORT"/>
    <property type="match status" value="1"/>
</dbReference>
<dbReference type="STRING" id="685588.A0A067SLH1"/>
<dbReference type="InterPro" id="IPR036291">
    <property type="entry name" value="NAD(P)-bd_dom_sf"/>
</dbReference>
<dbReference type="PANTHER" id="PTHR43658">
    <property type="entry name" value="SHORT-CHAIN DEHYDROGENASE/REDUCTASE"/>
    <property type="match status" value="1"/>
</dbReference>
<reference evidence="4" key="1">
    <citation type="journal article" date="2014" name="Proc. Natl. Acad. Sci. U.S.A.">
        <title>Extensive sampling of basidiomycete genomes demonstrates inadequacy of the white-rot/brown-rot paradigm for wood decay fungi.</title>
        <authorList>
            <person name="Riley R."/>
            <person name="Salamov A.A."/>
            <person name="Brown D.W."/>
            <person name="Nagy L.G."/>
            <person name="Floudas D."/>
            <person name="Held B.W."/>
            <person name="Levasseur A."/>
            <person name="Lombard V."/>
            <person name="Morin E."/>
            <person name="Otillar R."/>
            <person name="Lindquist E.A."/>
            <person name="Sun H."/>
            <person name="LaButti K.M."/>
            <person name="Schmutz J."/>
            <person name="Jabbour D."/>
            <person name="Luo H."/>
            <person name="Baker S.E."/>
            <person name="Pisabarro A.G."/>
            <person name="Walton J.D."/>
            <person name="Blanchette R.A."/>
            <person name="Henrissat B."/>
            <person name="Martin F."/>
            <person name="Cullen D."/>
            <person name="Hibbett D.S."/>
            <person name="Grigoriev I.V."/>
        </authorList>
    </citation>
    <scope>NUCLEOTIDE SEQUENCE [LARGE SCALE GENOMIC DNA]</scope>
    <source>
        <strain evidence="4">CBS 339.88</strain>
    </source>
</reference>
<evidence type="ECO:0000313" key="3">
    <source>
        <dbReference type="EMBL" id="KDR70867.1"/>
    </source>
</evidence>
<accession>A0A067SLH1</accession>
<dbReference type="AlphaFoldDB" id="A0A067SLH1"/>
<dbReference type="EMBL" id="KL142395">
    <property type="protein sequence ID" value="KDR70867.1"/>
    <property type="molecule type" value="Genomic_DNA"/>
</dbReference>
<dbReference type="OrthoDB" id="1274115at2759"/>
<keyword evidence="1" id="KW-0521">NADP</keyword>
<dbReference type="Pfam" id="PF00106">
    <property type="entry name" value="adh_short"/>
    <property type="match status" value="1"/>
</dbReference>
<dbReference type="PANTHER" id="PTHR43658:SF8">
    <property type="entry name" value="17-BETA-HYDROXYSTEROID DEHYDROGENASE 14-RELATED"/>
    <property type="match status" value="1"/>
</dbReference>
<dbReference type="PRINTS" id="PR00081">
    <property type="entry name" value="GDHRDH"/>
</dbReference>
<dbReference type="GO" id="GO:0016491">
    <property type="term" value="F:oxidoreductase activity"/>
    <property type="evidence" value="ECO:0007669"/>
    <property type="project" value="UniProtKB-KW"/>
</dbReference>
<organism evidence="3 4">
    <name type="scientific">Galerina marginata (strain CBS 339.88)</name>
    <dbReference type="NCBI Taxonomy" id="685588"/>
    <lineage>
        <taxon>Eukaryota</taxon>
        <taxon>Fungi</taxon>
        <taxon>Dikarya</taxon>
        <taxon>Basidiomycota</taxon>
        <taxon>Agaricomycotina</taxon>
        <taxon>Agaricomycetes</taxon>
        <taxon>Agaricomycetidae</taxon>
        <taxon>Agaricales</taxon>
        <taxon>Agaricineae</taxon>
        <taxon>Strophariaceae</taxon>
        <taxon>Galerina</taxon>
    </lineage>
</organism>
<evidence type="ECO:0000256" key="1">
    <source>
        <dbReference type="ARBA" id="ARBA00022857"/>
    </source>
</evidence>
<dbReference type="HOGENOM" id="CLU_010194_42_0_1"/>
<keyword evidence="4" id="KW-1185">Reference proteome</keyword>
<evidence type="ECO:0008006" key="5">
    <source>
        <dbReference type="Google" id="ProtNLM"/>
    </source>
</evidence>
<sequence>MKIENRTFIVSGGSSGLGLATVQLLLFKGANLAIIDRSPPPESVLSSSHVTTGTPLGGVINCAGVAPAASTIDCQGKAHSLKVWDSVIAINVTGSFNLTRLVLEHLVKVEPEDGEDGERGVVVLVSSSAAYEGPPGTTAYSATKGAIRSLTLPMARDLSRHAVRVVSIAPGPFTSPLTSVINDTNRKSMLDNGILYPQRFGRPEEFAKTVEWILECPYVNGESVRLSAGGRLPARL</sequence>